<keyword evidence="4 7" id="KW-0566">Pantothenate biosynthesis</keyword>
<evidence type="ECO:0000256" key="8">
    <source>
        <dbReference type="PIRSR" id="PIRSR000388-1"/>
    </source>
</evidence>
<keyword evidence="7 10" id="KW-0479">Metal-binding</keyword>
<dbReference type="NCBIfam" id="TIGR00222">
    <property type="entry name" value="panB"/>
    <property type="match status" value="1"/>
</dbReference>
<dbReference type="GO" id="GO:0015940">
    <property type="term" value="P:pantothenate biosynthetic process"/>
    <property type="evidence" value="ECO:0007669"/>
    <property type="project" value="UniProtKB-UniRule"/>
</dbReference>
<dbReference type="InterPro" id="IPR015813">
    <property type="entry name" value="Pyrv/PenolPyrv_kinase-like_dom"/>
</dbReference>
<dbReference type="GO" id="GO:0008168">
    <property type="term" value="F:methyltransferase activity"/>
    <property type="evidence" value="ECO:0007669"/>
    <property type="project" value="UniProtKB-KW"/>
</dbReference>
<sequence>MAKVTIQMLQSMKEKGEKITMTTAYDYSTAYFVDKAGIEVILVGDSLAMTVLGLDSTVSVTMEQMIHHIKPVVRGAHDAMIVGDMPFGSYNQSPEQAVYNATRLMKEGGCDVVKLEGGKEVADKVKAIVDGGIPVMGHIGLTPQTISKLGGFKVQGKTVDSAKSLLEDALVLQEAGAFSLVIECVPEELGKLITEKVKIPTIGIGAGKYCDGQVLVFHDMVGLFEKFLPKFVKRYANLGEEVLKALQEFKNEVKEGKFPSDEFVFKGVYEEELKRLY</sequence>
<dbReference type="Pfam" id="PF02548">
    <property type="entry name" value="Pantoate_transf"/>
    <property type="match status" value="1"/>
</dbReference>
<dbReference type="OrthoDB" id="9781789at2"/>
<feature type="active site" description="Proton acceptor" evidence="7 8">
    <location>
        <position position="183"/>
    </location>
</feature>
<feature type="binding site" evidence="7 9">
    <location>
        <position position="114"/>
    </location>
    <ligand>
        <name>3-methyl-2-oxobutanoate</name>
        <dbReference type="ChEBI" id="CHEBI:11851"/>
    </ligand>
</feature>
<keyword evidence="7 10" id="KW-0460">Magnesium</keyword>
<feature type="binding site" evidence="7 9">
    <location>
        <begin position="45"/>
        <end position="46"/>
    </location>
    <ligand>
        <name>3-methyl-2-oxobutanoate</name>
        <dbReference type="ChEBI" id="CHEBI:11851"/>
    </ligand>
</feature>
<dbReference type="PANTHER" id="PTHR20881">
    <property type="entry name" value="3-METHYL-2-OXOBUTANOATE HYDROXYMETHYLTRANSFERASE"/>
    <property type="match status" value="1"/>
</dbReference>
<dbReference type="AlphaFoldDB" id="A0A161Q976"/>
<evidence type="ECO:0000256" key="2">
    <source>
        <dbReference type="ARBA" id="ARBA00008676"/>
    </source>
</evidence>
<dbReference type="EC" id="2.1.2.11" evidence="7"/>
<organism evidence="11 12">
    <name type="scientific">Thermovenabulum gondwanense</name>
    <dbReference type="NCBI Taxonomy" id="520767"/>
    <lineage>
        <taxon>Bacteria</taxon>
        <taxon>Bacillati</taxon>
        <taxon>Bacillota</taxon>
        <taxon>Clostridia</taxon>
        <taxon>Thermosediminibacterales</taxon>
        <taxon>Thermosediminibacteraceae</taxon>
        <taxon>Thermovenabulum</taxon>
    </lineage>
</organism>
<dbReference type="SUPFAM" id="SSF51621">
    <property type="entry name" value="Phosphoenolpyruvate/pyruvate domain"/>
    <property type="match status" value="1"/>
</dbReference>
<evidence type="ECO:0000256" key="6">
    <source>
        <dbReference type="ARBA" id="ARBA00056497"/>
    </source>
</evidence>
<feature type="binding site" evidence="7 10">
    <location>
        <position position="84"/>
    </location>
    <ligand>
        <name>Mg(2+)</name>
        <dbReference type="ChEBI" id="CHEBI:18420"/>
    </ligand>
</feature>
<gene>
    <name evidence="7 11" type="primary">panB</name>
    <name evidence="11" type="ORF">ATZ99_22740</name>
</gene>
<evidence type="ECO:0000256" key="4">
    <source>
        <dbReference type="ARBA" id="ARBA00022655"/>
    </source>
</evidence>
<keyword evidence="11" id="KW-0489">Methyltransferase</keyword>
<evidence type="ECO:0000256" key="3">
    <source>
        <dbReference type="ARBA" id="ARBA00011424"/>
    </source>
</evidence>
<dbReference type="GO" id="GO:0032259">
    <property type="term" value="P:methylation"/>
    <property type="evidence" value="ECO:0007669"/>
    <property type="project" value="UniProtKB-KW"/>
</dbReference>
<evidence type="ECO:0000313" key="12">
    <source>
        <dbReference type="Proteomes" id="UP000075737"/>
    </source>
</evidence>
<evidence type="ECO:0000256" key="10">
    <source>
        <dbReference type="PIRSR" id="PIRSR000388-3"/>
    </source>
</evidence>
<accession>A0A161Q976</accession>
<dbReference type="RefSeq" id="WP_068749366.1">
    <property type="nucleotide sequence ID" value="NZ_LOHZ01000047.1"/>
</dbReference>
<evidence type="ECO:0000256" key="5">
    <source>
        <dbReference type="ARBA" id="ARBA00022679"/>
    </source>
</evidence>
<keyword evidence="12" id="KW-1185">Reference proteome</keyword>
<evidence type="ECO:0000256" key="7">
    <source>
        <dbReference type="HAMAP-Rule" id="MF_00156"/>
    </source>
</evidence>
<dbReference type="GO" id="GO:0000287">
    <property type="term" value="F:magnesium ion binding"/>
    <property type="evidence" value="ECO:0007669"/>
    <property type="project" value="TreeGrafter"/>
</dbReference>
<evidence type="ECO:0000256" key="9">
    <source>
        <dbReference type="PIRSR" id="PIRSR000388-2"/>
    </source>
</evidence>
<feature type="binding site" evidence="7 10">
    <location>
        <position position="45"/>
    </location>
    <ligand>
        <name>Mg(2+)</name>
        <dbReference type="ChEBI" id="CHEBI:18420"/>
    </ligand>
</feature>
<keyword evidence="5 7" id="KW-0808">Transferase</keyword>
<comment type="subcellular location">
    <subcellularLocation>
        <location evidence="7">Cytoplasm</location>
    </subcellularLocation>
</comment>
<comment type="pathway">
    <text evidence="1 7">Cofactor biosynthesis; (R)-pantothenate biosynthesis; (R)-pantoate from 3-methyl-2-oxobutanoate: step 1/2.</text>
</comment>
<comment type="catalytic activity">
    <reaction evidence="7">
        <text>(6R)-5,10-methylene-5,6,7,8-tetrahydrofolate + 3-methyl-2-oxobutanoate + H2O = 2-dehydropantoate + (6S)-5,6,7,8-tetrahydrofolate</text>
        <dbReference type="Rhea" id="RHEA:11824"/>
        <dbReference type="ChEBI" id="CHEBI:11561"/>
        <dbReference type="ChEBI" id="CHEBI:11851"/>
        <dbReference type="ChEBI" id="CHEBI:15377"/>
        <dbReference type="ChEBI" id="CHEBI:15636"/>
        <dbReference type="ChEBI" id="CHEBI:57453"/>
        <dbReference type="EC" id="2.1.2.11"/>
    </reaction>
</comment>
<dbReference type="PATRIC" id="fig|520767.4.peg.2407"/>
<dbReference type="PIRSF" id="PIRSF000388">
    <property type="entry name" value="Pantoate_hydroxy_MeTrfase"/>
    <property type="match status" value="1"/>
</dbReference>
<comment type="function">
    <text evidence="6 7">Catalyzes the reversible reaction in which hydroxymethyl group from 5,10-methylenetetrahydrofolate is transferred onto alpha-ketoisovalerate to form ketopantoate.</text>
</comment>
<protein>
    <recommendedName>
        <fullName evidence="7">3-methyl-2-oxobutanoate hydroxymethyltransferase</fullName>
        <ecNumber evidence="7">2.1.2.11</ecNumber>
    </recommendedName>
    <alternativeName>
        <fullName evidence="7">Ketopantoate hydroxymethyltransferase</fullName>
        <shortName evidence="7">KPHMT</shortName>
    </alternativeName>
</protein>
<dbReference type="PANTHER" id="PTHR20881:SF0">
    <property type="entry name" value="3-METHYL-2-OXOBUTANOATE HYDROXYMETHYLTRANSFERASE"/>
    <property type="match status" value="1"/>
</dbReference>
<dbReference type="NCBIfam" id="NF001452">
    <property type="entry name" value="PRK00311.1"/>
    <property type="match status" value="1"/>
</dbReference>
<dbReference type="InterPro" id="IPR003700">
    <property type="entry name" value="Pantoate_hydroxy_MeTrfase"/>
</dbReference>
<evidence type="ECO:0000313" key="11">
    <source>
        <dbReference type="EMBL" id="KYO63794.1"/>
    </source>
</evidence>
<keyword evidence="7" id="KW-0963">Cytoplasm</keyword>
<dbReference type="FunFam" id="3.20.20.60:FF:000003">
    <property type="entry name" value="3-methyl-2-oxobutanoate hydroxymethyltransferase"/>
    <property type="match status" value="1"/>
</dbReference>
<name>A0A161Q976_9FIRM</name>
<comment type="similarity">
    <text evidence="2 7">Belongs to the PanB family.</text>
</comment>
<dbReference type="Gene3D" id="3.20.20.60">
    <property type="entry name" value="Phosphoenolpyruvate-binding domains"/>
    <property type="match status" value="1"/>
</dbReference>
<feature type="binding site" evidence="7 10">
    <location>
        <position position="116"/>
    </location>
    <ligand>
        <name>Mg(2+)</name>
        <dbReference type="ChEBI" id="CHEBI:18420"/>
    </ligand>
</feature>
<dbReference type="GO" id="GO:0003864">
    <property type="term" value="F:3-methyl-2-oxobutanoate hydroxymethyltransferase activity"/>
    <property type="evidence" value="ECO:0007669"/>
    <property type="project" value="UniProtKB-UniRule"/>
</dbReference>
<dbReference type="HAMAP" id="MF_00156">
    <property type="entry name" value="PanB"/>
    <property type="match status" value="1"/>
</dbReference>
<dbReference type="InterPro" id="IPR040442">
    <property type="entry name" value="Pyrv_kinase-like_dom_sf"/>
</dbReference>
<evidence type="ECO:0000256" key="1">
    <source>
        <dbReference type="ARBA" id="ARBA00005033"/>
    </source>
</evidence>
<dbReference type="Proteomes" id="UP000075737">
    <property type="component" value="Unassembled WGS sequence"/>
</dbReference>
<dbReference type="UniPathway" id="UPA00028">
    <property type="reaction ID" value="UER00003"/>
</dbReference>
<proteinExistence type="inferred from homology"/>
<comment type="cofactor">
    <cofactor evidence="7 10">
        <name>Mg(2+)</name>
        <dbReference type="ChEBI" id="CHEBI:18420"/>
    </cofactor>
    <text evidence="7 10">Binds 1 Mg(2+) ion per subunit.</text>
</comment>
<comment type="caution">
    <text evidence="11">The sequence shown here is derived from an EMBL/GenBank/DDBJ whole genome shotgun (WGS) entry which is preliminary data.</text>
</comment>
<dbReference type="EMBL" id="LOHZ01000047">
    <property type="protein sequence ID" value="KYO63794.1"/>
    <property type="molecule type" value="Genomic_DNA"/>
</dbReference>
<dbReference type="STRING" id="520767.ATZ99_22740"/>
<dbReference type="GO" id="GO:0005737">
    <property type="term" value="C:cytoplasm"/>
    <property type="evidence" value="ECO:0007669"/>
    <property type="project" value="UniProtKB-SubCell"/>
</dbReference>
<feature type="binding site" evidence="7 9">
    <location>
        <position position="84"/>
    </location>
    <ligand>
        <name>3-methyl-2-oxobutanoate</name>
        <dbReference type="ChEBI" id="CHEBI:11851"/>
    </ligand>
</feature>
<reference evidence="11 12" key="1">
    <citation type="submission" date="2015-12" db="EMBL/GenBank/DDBJ databases">
        <title>Draft genome of Thermovenabulum gondwanense isolated from a red thermophilic microbial mat colonisisng an outflow channel of a bore well.</title>
        <authorList>
            <person name="Patel B.K."/>
        </authorList>
    </citation>
    <scope>NUCLEOTIDE SEQUENCE [LARGE SCALE GENOMIC DNA]</scope>
    <source>
        <strain evidence="11 12">R270</strain>
    </source>
</reference>
<dbReference type="CDD" id="cd06557">
    <property type="entry name" value="KPHMT-like"/>
    <property type="match status" value="1"/>
</dbReference>
<comment type="subunit">
    <text evidence="3 7">Homodecamer; pentamer of dimers.</text>
</comment>